<keyword evidence="3" id="KW-0645">Protease</keyword>
<dbReference type="InterPro" id="IPR051346">
    <property type="entry name" value="OTU_Deubiquitinase"/>
</dbReference>
<evidence type="ECO:0000256" key="2">
    <source>
        <dbReference type="ARBA" id="ARBA00012759"/>
    </source>
</evidence>
<dbReference type="EMBL" id="PDLN01000009">
    <property type="protein sequence ID" value="RDW76207.1"/>
    <property type="molecule type" value="Genomic_DNA"/>
</dbReference>
<evidence type="ECO:0000259" key="7">
    <source>
        <dbReference type="Pfam" id="PF12340"/>
    </source>
</evidence>
<dbReference type="GO" id="GO:0004843">
    <property type="term" value="F:cysteine-type deubiquitinase activity"/>
    <property type="evidence" value="ECO:0007669"/>
    <property type="project" value="UniProtKB-EC"/>
</dbReference>
<keyword evidence="6" id="KW-0788">Thiol protease</keyword>
<evidence type="ECO:0000256" key="1">
    <source>
        <dbReference type="ARBA" id="ARBA00000707"/>
    </source>
</evidence>
<evidence type="ECO:0000313" key="11">
    <source>
        <dbReference type="Proteomes" id="UP000256328"/>
    </source>
</evidence>
<keyword evidence="5" id="KW-0378">Hydrolase</keyword>
<evidence type="ECO:0000259" key="8">
    <source>
        <dbReference type="Pfam" id="PF12359"/>
    </source>
</evidence>
<evidence type="ECO:0000256" key="6">
    <source>
        <dbReference type="ARBA" id="ARBA00022807"/>
    </source>
</evidence>
<dbReference type="PANTHER" id="PTHR13367:SF33">
    <property type="entry name" value="P-LOOP CONTAINING NUCLEOSIDE TRIPHOSPHATE HYDROLASE PROTEIN"/>
    <property type="match status" value="1"/>
</dbReference>
<feature type="domain" description="DUF3645" evidence="8">
    <location>
        <begin position="2320"/>
        <end position="2351"/>
    </location>
</feature>
<dbReference type="PANTHER" id="PTHR13367">
    <property type="entry name" value="UBIQUITIN THIOESTERASE"/>
    <property type="match status" value="1"/>
</dbReference>
<evidence type="ECO:0000256" key="3">
    <source>
        <dbReference type="ARBA" id="ARBA00022670"/>
    </source>
</evidence>
<gene>
    <name evidence="10" type="ORF">BP5796_07028</name>
</gene>
<dbReference type="EC" id="3.4.19.12" evidence="2"/>
<dbReference type="Pfam" id="PF12359">
    <property type="entry name" value="DUF3645"/>
    <property type="match status" value="1"/>
</dbReference>
<accession>A0A3D8RQ48</accession>
<feature type="domain" description="DUF6606" evidence="9">
    <location>
        <begin position="15"/>
        <end position="283"/>
    </location>
</feature>
<feature type="domain" description="DUF3638" evidence="7">
    <location>
        <begin position="1978"/>
        <end position="2198"/>
    </location>
</feature>
<evidence type="ECO:0000313" key="10">
    <source>
        <dbReference type="EMBL" id="RDW76207.1"/>
    </source>
</evidence>
<dbReference type="Pfam" id="PF12340">
    <property type="entry name" value="DUF3638"/>
    <property type="match status" value="1"/>
</dbReference>
<evidence type="ECO:0000259" key="9">
    <source>
        <dbReference type="Pfam" id="PF20255"/>
    </source>
</evidence>
<protein>
    <recommendedName>
        <fullName evidence="2">ubiquitinyl hydrolase 1</fullName>
        <ecNumber evidence="2">3.4.19.12</ecNumber>
    </recommendedName>
</protein>
<evidence type="ECO:0000256" key="5">
    <source>
        <dbReference type="ARBA" id="ARBA00022801"/>
    </source>
</evidence>
<proteinExistence type="predicted"/>
<reference evidence="10 11" key="1">
    <citation type="journal article" date="2018" name="IMA Fungus">
        <title>IMA Genome-F 9: Draft genome sequence of Annulohypoxylon stygium, Aspergillus mulundensis, Berkeleyomyces basicola (syn. Thielaviopsis basicola), Ceratocystis smalleyi, two Cercospora beticola strains, Coleophoma cylindrospora, Fusarium fracticaudum, Phialophora cf. hyalina, and Morchella septimelata.</title>
        <authorList>
            <person name="Wingfield B.D."/>
            <person name="Bills G.F."/>
            <person name="Dong Y."/>
            <person name="Huang W."/>
            <person name="Nel W.J."/>
            <person name="Swalarsk-Parry B.S."/>
            <person name="Vaghefi N."/>
            <person name="Wilken P.M."/>
            <person name="An Z."/>
            <person name="de Beer Z.W."/>
            <person name="De Vos L."/>
            <person name="Chen L."/>
            <person name="Duong T.A."/>
            <person name="Gao Y."/>
            <person name="Hammerbacher A."/>
            <person name="Kikkert J.R."/>
            <person name="Li Y."/>
            <person name="Li H."/>
            <person name="Li K."/>
            <person name="Li Q."/>
            <person name="Liu X."/>
            <person name="Ma X."/>
            <person name="Naidoo K."/>
            <person name="Pethybridge S.J."/>
            <person name="Sun J."/>
            <person name="Steenkamp E.T."/>
            <person name="van der Nest M.A."/>
            <person name="van Wyk S."/>
            <person name="Wingfield M.J."/>
            <person name="Xiong C."/>
            <person name="Yue Q."/>
            <person name="Zhang X."/>
        </authorList>
    </citation>
    <scope>NUCLEOTIDE SEQUENCE [LARGE SCALE GENOMIC DNA]</scope>
    <source>
        <strain evidence="10 11">BP5796</strain>
    </source>
</reference>
<keyword evidence="11" id="KW-1185">Reference proteome</keyword>
<dbReference type="InterPro" id="IPR022105">
    <property type="entry name" value="DUF3645"/>
</dbReference>
<comment type="caution">
    <text evidence="10">The sequence shown here is derived from an EMBL/GenBank/DDBJ whole genome shotgun (WGS) entry which is preliminary data.</text>
</comment>
<comment type="catalytic activity">
    <reaction evidence="1">
        <text>Thiol-dependent hydrolysis of ester, thioester, amide, peptide and isopeptide bonds formed by the C-terminal Gly of ubiquitin (a 76-residue protein attached to proteins as an intracellular targeting signal).</text>
        <dbReference type="EC" id="3.4.19.12"/>
    </reaction>
</comment>
<dbReference type="OrthoDB" id="3182339at2759"/>
<organism evidence="10 11">
    <name type="scientific">Coleophoma crateriformis</name>
    <dbReference type="NCBI Taxonomy" id="565419"/>
    <lineage>
        <taxon>Eukaryota</taxon>
        <taxon>Fungi</taxon>
        <taxon>Dikarya</taxon>
        <taxon>Ascomycota</taxon>
        <taxon>Pezizomycotina</taxon>
        <taxon>Leotiomycetes</taxon>
        <taxon>Helotiales</taxon>
        <taxon>Dermateaceae</taxon>
        <taxon>Coleophoma</taxon>
    </lineage>
</organism>
<dbReference type="Pfam" id="PF20255">
    <property type="entry name" value="DUF6606"/>
    <property type="match status" value="1"/>
</dbReference>
<dbReference type="InterPro" id="IPR046541">
    <property type="entry name" value="DUF6606"/>
</dbReference>
<name>A0A3D8RQ48_9HELO</name>
<evidence type="ECO:0000256" key="4">
    <source>
        <dbReference type="ARBA" id="ARBA00022786"/>
    </source>
</evidence>
<sequence>MNMMMGLSVSEIEYMIHHVILPPQLPQEDDWSQRHCDCLLQFVNQVLSDYSSHEGNGKNKALLLIREMAHRMTRVMSSGVVDADACVEILESFRIGDSLPLHIREQNAGLILRRTLEGLQLDSFEASPLTEDVITTRGALIFRFPTDSIVIPWTTASTLPFRVQLARFLADMSTQSIPSMSPVSVKAGREVAEIKDTANPTMILHMAMNILVAYGVRKPSKFAIVKRVRDDVLWKKALLPWRRNPLWLLVRVGLQTSFEQLFSANATMEYKKFMAYLMCRLCQTIRIMKLSPDFVSIASAKIARRVAKLGSGSDSFLLQVSRDECEAAQMFLQADWKSKKVACNKRSQLANQNLYFEPQHTHLKLPNSRAYIKKVLQGPPLKTELLPFVLDCRIFQRSPTRLPGVEKLLVRSEIQFALADLQHWVEHYLDSWTTLQLLNPRPGTCSKLGHLLLTYFRQATHAYKDYPDQLSVAMLTSVELWKSLDRLVITIHPLLKKYSPDIPLSLFEPLLLTKIEHLDRLHRFELYLANRHSDCSAGNPSVFSSPSRNSFTVRYFDTSVQHQLLKFRIEEEANRQQDLLKIQHGSRLQQYRKLRAEFNEMTHEDTMNLRGKTFHDPDQCDKCVKKRKADGMCLNVYEWPLPNDEINCLAAVVELALPESFAIWRDVTYEIQSLGRPQPATRSQPQQEILHYSPLTPFQRSWGQQVTLASRSKTFVDLNYRSRPIESPLGEFFVPCGLVYESYHAGDDSWLPNKGHLDMRSKFDYCQNMENYKSLHKYTQKTTHETNEVVSDQSLCPPGLSLHEFVAYGSIRSGINIQWINILRELTQPNMSWRSIPVYNLIFQAVHQVEERDADHALRKAHRIFLEPGFCQALNNVLETFIKRVQGNWNEINCVAIAVELLLKIMSFTSSITARSKAGSILRKLCGVTMAWTEDLITRLSSATTYEQITKSQHDLIYVACICRRTFDQDETNVPEALTSDDDVSCYIKCAIVIENHCPNNIDTLPLSMSRAIVRDRSMSHRLREHIAHAVLSRRESIDRGIKGIWHHYHADFSVPWQTVPATGNRWLATRTKDSQELLFDLLTGQLLVEGHRLGRLPEAYSAHSTYKRVFGNQVLDVLISSRAGMKYVTQKEIQGFEVSFAMQDEELIVQTRTGDQILELIPYQKLRGDLPNVLVEEYTHWMDLTTHKIELRPLDLQWQSSPLNWQIRYGEDLAIMNLGTHQLVDGQSQFFRAIAQRLAAIEYTEFLHVTYSPDQGIIIRLPRYNFHFRLTKDMKVHSPELNAVIDPDQDLGTLYGLQSKLVLKNTQSDERSVLIPIGAVKYKTTTSSHTVVYIDTAKFRSIRYCHYHVEPVLHRLRGPPNIYQGYYLAYLHALTAHILHDPLTGLNGTEQALVILRQACMLPTEPLKQDEIRVLEDIAGLAPKREFYPPHLQKMQSVYWDPGLSVSSQHDEFVLLARRFYTHSLKIDHFFGSKTPVSKILVPGKHDSLLSRARVYNASHRSYEFGGNQSQAKKDKVYALRNPAVHAQALQRVYEAAYILHERPTKMEVCANLWEEVSSWHEVSGPRPGLETVSELIEFRLPTAWTSLYHYCQNHGLPENALQISFVFGTIALTAKSGKEFNIIQSLIALIVTRPLSALPVLPGYTEYSLWEGCNPVFDELRQLIKALPKDHTFGTNNSASIARDIEIQSADLARYYMSQWPCEKPTQPPNPNNFHRLELSKIVKIVDSRFASFYRNDALRRHITELQVALDAINKKHSIPDLPVAQPARIDLQRGSSTIYPVSLLDLFECNAPDMAGISPGAPNVLIASRSAVPVSIHESRQLVRLLDELRTSGDLVDRGYGQILRESQIQYLEGNELNTPPKFPWSPNAVSQNKKLWKAHMLAIHESIVSKLQSFHGTVGNLAIVSGIAPKIQIRNLLTILGSAHFHSLSSSWQKTLLYFVSTLTQYQRIVRLQNLQKQDNLLAFYKESEHGGQEGWSAERFPSWIVFEADNNMMIRPIQARVAQEMLLSENVLNSVLQLNMGDGKSSVIMPIVILSLSDGERVARAVVLESLSKSMTYILRRTIGHILNRPIFFLPFSRSIRLDQSIVTRIMELQQTCLNSHGVLLTQPEYLLSFTLTGVERLWAKDLELASSIFRAISVANSICWDVVDECDAILVDNQLIYTVGAQQVVQGGSGRWKIIQEILTFALAHAAECKAKFPEYVELSNNGRGNFPTFHMSDPRAGVFLASVIAEELKRDTLLNINFTSLSSELKDAILSFARDRDISPEKSSLVHEHFRHWPTLLEKLLIIRGFLAHEILYFLLESKRWRVDYGLYPKRCRMAVPYLAKDVPSSRAEFGHPDIALGLTCLSYYYHGLNSEQLMACFHKLRLTGDPSIIYQEWVRCSALPELLHSECNVNLEDELQWSNSIYPGLRRQKLVVDFYLNHYIFPQEAVEFPKKLPASGWDIPSSNPSTRTVGFSGTNDSNSLLPLSIVPRNIPELVSTGARMLTYSLYSTNTYICAKTNSGNRLSVVELLRFINEQHPKVTVLLDAGAQVLELKNRDVVENWLNICHDADGAIYYDEHFGELTVLHRDGSTEPLISSIYNETTDRCLVYLDQVRTRGTDLKFPPGTRAAVTISRHLGKDTAMQAFMRLRDFGHTHSVLVLAPPEVDREIRGLRDASGRLSARELGMSDVLRWLFKQTIQDLSVSLPGWVEQGLSYRRRKLAADKLGTHSRDLDLMSLPKSAALEFVREWEEEESRSIETLYSPSSGSQILGLMKPADAVLARDSSYQDIINVGRNFSLYDHDLVSRQQRYEREVELEVEIIRDVKRPPKALHETPSIHVDIISFVRTGQVPLESSAVMDVPKFLGHFSIGKWSTKAAWSSSLWVTIDFATTIKSQSTVDDYANPVSWILASSSSATPKILLVISAFEANALLDYIRCSESVCLHVYAPNLRKSRLCAMDSMLFFNISGSNTNYIINKDLHQELAVFAGRLYLNSYLEYRELLDYIGKRGGSFRDLVRGLLEIRRKGEDISLTHMGKLLDDQQLTESDFK</sequence>
<keyword evidence="4" id="KW-0833">Ubl conjugation pathway</keyword>
<dbReference type="InterPro" id="IPR022099">
    <property type="entry name" value="DUF3638"/>
</dbReference>
<dbReference type="GO" id="GO:0006508">
    <property type="term" value="P:proteolysis"/>
    <property type="evidence" value="ECO:0007669"/>
    <property type="project" value="UniProtKB-KW"/>
</dbReference>
<dbReference type="Proteomes" id="UP000256328">
    <property type="component" value="Unassembled WGS sequence"/>
</dbReference>